<keyword evidence="4" id="KW-1005">Bacterial flagellum biogenesis</keyword>
<evidence type="ECO:0000313" key="8">
    <source>
        <dbReference type="EMBL" id="QTL98762.1"/>
    </source>
</evidence>
<dbReference type="GO" id="GO:0044781">
    <property type="term" value="P:bacterial-type flagellum organization"/>
    <property type="evidence" value="ECO:0007669"/>
    <property type="project" value="UniProtKB-KW"/>
</dbReference>
<dbReference type="InterPro" id="IPR031316">
    <property type="entry name" value="FlgM_C"/>
</dbReference>
<keyword evidence="9" id="KW-1185">Reference proteome</keyword>
<dbReference type="Proteomes" id="UP000665020">
    <property type="component" value="Chromosome"/>
</dbReference>
<sequence>MDCHHLKSEDKNIRDLEEIKEYKNRLKEMSNIRWDRVEEIKKAINNGKYHIDSRQIARKMLEVLD</sequence>
<keyword evidence="8" id="KW-0282">Flagellum</keyword>
<evidence type="ECO:0000256" key="4">
    <source>
        <dbReference type="ARBA" id="ARBA00022795"/>
    </source>
</evidence>
<keyword evidence="8" id="KW-0969">Cilium</keyword>
<reference evidence="8" key="1">
    <citation type="submission" date="2019-12" db="EMBL/GenBank/DDBJ databases">
        <authorList>
            <person name="zhang j."/>
            <person name="sun C.M."/>
        </authorList>
    </citation>
    <scope>NUCLEOTIDE SEQUENCE</scope>
    <source>
        <strain evidence="8">NS-1</strain>
    </source>
</reference>
<evidence type="ECO:0000313" key="9">
    <source>
        <dbReference type="Proteomes" id="UP000665020"/>
    </source>
</evidence>
<keyword evidence="5" id="KW-0805">Transcription regulation</keyword>
<keyword evidence="8" id="KW-0966">Cell projection</keyword>
<dbReference type="EMBL" id="CP046640">
    <property type="protein sequence ID" value="QTL98762.1"/>
    <property type="molecule type" value="Genomic_DNA"/>
</dbReference>
<dbReference type="AlphaFoldDB" id="A0A8A7KLP7"/>
<dbReference type="Pfam" id="PF04316">
    <property type="entry name" value="FlgM"/>
    <property type="match status" value="1"/>
</dbReference>
<evidence type="ECO:0000256" key="5">
    <source>
        <dbReference type="ARBA" id="ARBA00023015"/>
    </source>
</evidence>
<evidence type="ECO:0000256" key="6">
    <source>
        <dbReference type="ARBA" id="ARBA00023163"/>
    </source>
</evidence>
<proteinExistence type="inferred from homology"/>
<evidence type="ECO:0000256" key="3">
    <source>
        <dbReference type="ARBA" id="ARBA00022491"/>
    </source>
</evidence>
<protein>
    <recommendedName>
        <fullName evidence="2">Negative regulator of flagellin synthesis</fullName>
    </recommendedName>
</protein>
<accession>A0A8A7KLP7</accession>
<comment type="similarity">
    <text evidence="1">Belongs to the FlgM family.</text>
</comment>
<keyword evidence="6" id="KW-0804">Transcription</keyword>
<name>A0A8A7KLP7_9FIRM</name>
<dbReference type="NCBIfam" id="TIGR03824">
    <property type="entry name" value="FlgM_jcvi"/>
    <property type="match status" value="1"/>
</dbReference>
<dbReference type="RefSeq" id="WP_230867157.1">
    <property type="nucleotide sequence ID" value="NZ_CP046640.1"/>
</dbReference>
<dbReference type="SUPFAM" id="SSF101498">
    <property type="entry name" value="Anti-sigma factor FlgM"/>
    <property type="match status" value="1"/>
</dbReference>
<dbReference type="InterPro" id="IPR035890">
    <property type="entry name" value="Anti-sigma-28_factor_FlgM_sf"/>
</dbReference>
<gene>
    <name evidence="8" type="primary">flgM</name>
    <name evidence="8" type="ORF">GM661_12695</name>
</gene>
<keyword evidence="3" id="KW-0678">Repressor</keyword>
<organism evidence="8 9">
    <name type="scientific">Iocasia fonsfrigidae</name>
    <dbReference type="NCBI Taxonomy" id="2682810"/>
    <lineage>
        <taxon>Bacteria</taxon>
        <taxon>Bacillati</taxon>
        <taxon>Bacillota</taxon>
        <taxon>Clostridia</taxon>
        <taxon>Halanaerobiales</taxon>
        <taxon>Halanaerobiaceae</taxon>
        <taxon>Iocasia</taxon>
    </lineage>
</organism>
<evidence type="ECO:0000259" key="7">
    <source>
        <dbReference type="Pfam" id="PF04316"/>
    </source>
</evidence>
<dbReference type="GO" id="GO:0045892">
    <property type="term" value="P:negative regulation of DNA-templated transcription"/>
    <property type="evidence" value="ECO:0007669"/>
    <property type="project" value="InterPro"/>
</dbReference>
<feature type="domain" description="Anti-sigma-28 factor FlgM C-terminal" evidence="7">
    <location>
        <begin position="17"/>
        <end position="62"/>
    </location>
</feature>
<dbReference type="InterPro" id="IPR007412">
    <property type="entry name" value="FlgM"/>
</dbReference>
<evidence type="ECO:0000256" key="2">
    <source>
        <dbReference type="ARBA" id="ARBA00017823"/>
    </source>
</evidence>
<evidence type="ECO:0000256" key="1">
    <source>
        <dbReference type="ARBA" id="ARBA00005322"/>
    </source>
</evidence>
<dbReference type="KEGG" id="ifn:GM661_12695"/>